<dbReference type="Gene3D" id="3.40.50.2000">
    <property type="entry name" value="Glycogen Phosphorylase B"/>
    <property type="match status" value="2"/>
</dbReference>
<dbReference type="CDD" id="cd03811">
    <property type="entry name" value="GT4_GT28_WabH-like"/>
    <property type="match status" value="1"/>
</dbReference>
<dbReference type="PANTHER" id="PTHR12526">
    <property type="entry name" value="GLYCOSYLTRANSFERASE"/>
    <property type="match status" value="1"/>
</dbReference>
<feature type="domain" description="Glycosyl transferase family 1" evidence="1">
    <location>
        <begin position="227"/>
        <end position="375"/>
    </location>
</feature>
<accession>A0ABU8HFA6</accession>
<proteinExistence type="predicted"/>
<dbReference type="GO" id="GO:0016757">
    <property type="term" value="F:glycosyltransferase activity"/>
    <property type="evidence" value="ECO:0007669"/>
    <property type="project" value="UniProtKB-KW"/>
</dbReference>
<evidence type="ECO:0000313" key="2">
    <source>
        <dbReference type="EMBL" id="MEI5907733.1"/>
    </source>
</evidence>
<gene>
    <name evidence="2" type="ORF">WAK64_11785</name>
</gene>
<dbReference type="InterPro" id="IPR001296">
    <property type="entry name" value="Glyco_trans_1"/>
</dbReference>
<comment type="caution">
    <text evidence="2">The sequence shown here is derived from an EMBL/GenBank/DDBJ whole genome shotgun (WGS) entry which is preliminary data.</text>
</comment>
<evidence type="ECO:0000259" key="1">
    <source>
        <dbReference type="Pfam" id="PF00534"/>
    </source>
</evidence>
<dbReference type="PANTHER" id="PTHR12526:SF630">
    <property type="entry name" value="GLYCOSYLTRANSFERASE"/>
    <property type="match status" value="1"/>
</dbReference>
<dbReference type="Proteomes" id="UP001312865">
    <property type="component" value="Unassembled WGS sequence"/>
</dbReference>
<dbReference type="Pfam" id="PF00534">
    <property type="entry name" value="Glycos_transf_1"/>
    <property type="match status" value="1"/>
</dbReference>
<dbReference type="EC" id="2.4.-.-" evidence="2"/>
<organism evidence="2 3">
    <name type="scientific">Bacillus spongiae</name>
    <dbReference type="NCBI Taxonomy" id="2683610"/>
    <lineage>
        <taxon>Bacteria</taxon>
        <taxon>Bacillati</taxon>
        <taxon>Bacillota</taxon>
        <taxon>Bacilli</taxon>
        <taxon>Bacillales</taxon>
        <taxon>Bacillaceae</taxon>
        <taxon>Bacillus</taxon>
    </lineage>
</organism>
<protein>
    <submittedName>
        <fullName evidence="2">Glycosyltransferase</fullName>
        <ecNumber evidence="2">2.4.-.-</ecNumber>
    </submittedName>
</protein>
<sequence>MKKVLIMVSSMEIGGVEKSLLNLLSSIPKGKYDITLLLLEKKGGFLSYVPDWVKVREVDWYKQIKPIIMQPPQTTIHQYFIKKDILKIPGFLWGYYISKKLEDRSIYYHQVFKSIANEPLAYDVAISYQSPTDILDYYVANKVIAKKKISWIHFDVTKHKINQKLYSKLHKNFERIFVVSHEARKKLIQKLPDNKEKTEVFFNLISPNLIEQMSRNQVDFDEQFDGMKIVTVGRLSKEKGQDLAIKVLSRLKKTGYNVKWYCVGEGKNREEYEHLIKEYDLKNEFVLLGATPNPYPYIAKADIYVQTSRHEGYCLTLAEAKCLHKPIITTNFTGAREQIIHNQNGLIAEFDEEDLYIKIKDLIENKQKREKLIRNVSLSKVNTKLEVHKLFTYIEGESEVYETKD</sequence>
<dbReference type="RefSeq" id="WP_336587178.1">
    <property type="nucleotide sequence ID" value="NZ_JBBAXC010000009.1"/>
</dbReference>
<reference evidence="2 3" key="1">
    <citation type="journal article" date="2018" name="J. Microbiol.">
        <title>Bacillus spongiae sp. nov., isolated from sponge of Jeju Island.</title>
        <authorList>
            <person name="Lee G.E."/>
            <person name="Im W.T."/>
            <person name="Park J.S."/>
        </authorList>
    </citation>
    <scope>NUCLEOTIDE SEQUENCE [LARGE SCALE GENOMIC DNA]</scope>
    <source>
        <strain evidence="2 3">135PIL107-10</strain>
    </source>
</reference>
<keyword evidence="2" id="KW-0808">Transferase</keyword>
<keyword evidence="3" id="KW-1185">Reference proteome</keyword>
<name>A0ABU8HFA6_9BACI</name>
<dbReference type="EMBL" id="JBBAXC010000009">
    <property type="protein sequence ID" value="MEI5907733.1"/>
    <property type="molecule type" value="Genomic_DNA"/>
</dbReference>
<dbReference type="SUPFAM" id="SSF53756">
    <property type="entry name" value="UDP-Glycosyltransferase/glycogen phosphorylase"/>
    <property type="match status" value="1"/>
</dbReference>
<keyword evidence="2" id="KW-0328">Glycosyltransferase</keyword>
<evidence type="ECO:0000313" key="3">
    <source>
        <dbReference type="Proteomes" id="UP001312865"/>
    </source>
</evidence>